<feature type="domain" description="Histidine kinase" evidence="9">
    <location>
        <begin position="252"/>
        <end position="458"/>
    </location>
</feature>
<proteinExistence type="predicted"/>
<evidence type="ECO:0000256" key="8">
    <source>
        <dbReference type="ARBA" id="ARBA00023012"/>
    </source>
</evidence>
<keyword evidence="5" id="KW-0547">Nucleotide-binding</keyword>
<accession>A0ABZ0L1A3</accession>
<dbReference type="InterPro" id="IPR003661">
    <property type="entry name" value="HisK_dim/P_dom"/>
</dbReference>
<reference evidence="10 11" key="1">
    <citation type="submission" date="2023-06" db="EMBL/GenBank/DDBJ databases">
        <title>Sporosarcina sp. nov., isolated from Korean tranditional fermented seafood 'Jeotgal'.</title>
        <authorList>
            <person name="Yang A.I."/>
            <person name="Shin N.-R."/>
        </authorList>
    </citation>
    <scope>NUCLEOTIDE SEQUENCE [LARGE SCALE GENOMIC DNA]</scope>
    <source>
        <strain evidence="10 11">T2O-4</strain>
    </source>
</reference>
<evidence type="ECO:0000256" key="4">
    <source>
        <dbReference type="ARBA" id="ARBA00022679"/>
    </source>
</evidence>
<dbReference type="EC" id="2.7.13.3" evidence="2"/>
<keyword evidence="4" id="KW-0808">Transferase</keyword>
<keyword evidence="3" id="KW-0597">Phosphoprotein</keyword>
<dbReference type="Gene3D" id="1.10.287.130">
    <property type="match status" value="1"/>
</dbReference>
<dbReference type="InterPro" id="IPR036890">
    <property type="entry name" value="HATPase_C_sf"/>
</dbReference>
<evidence type="ECO:0000256" key="7">
    <source>
        <dbReference type="ARBA" id="ARBA00022840"/>
    </source>
</evidence>
<evidence type="ECO:0000256" key="2">
    <source>
        <dbReference type="ARBA" id="ARBA00012438"/>
    </source>
</evidence>
<dbReference type="PANTHER" id="PTHR43065:SF10">
    <property type="entry name" value="PEROXIDE STRESS-ACTIVATED HISTIDINE KINASE MAK3"/>
    <property type="match status" value="1"/>
</dbReference>
<dbReference type="PRINTS" id="PR00344">
    <property type="entry name" value="BCTRLSENSOR"/>
</dbReference>
<keyword evidence="11" id="KW-1185">Reference proteome</keyword>
<dbReference type="SMART" id="SM00388">
    <property type="entry name" value="HisKA"/>
    <property type="match status" value="1"/>
</dbReference>
<gene>
    <name evidence="10" type="ORF">QWT69_10025</name>
</gene>
<name>A0ABZ0L1A3_9BACL</name>
<dbReference type="InterPro" id="IPR005467">
    <property type="entry name" value="His_kinase_dom"/>
</dbReference>
<dbReference type="InterPro" id="IPR036097">
    <property type="entry name" value="HisK_dim/P_sf"/>
</dbReference>
<evidence type="ECO:0000256" key="1">
    <source>
        <dbReference type="ARBA" id="ARBA00000085"/>
    </source>
</evidence>
<protein>
    <recommendedName>
        <fullName evidence="2">histidine kinase</fullName>
        <ecNumber evidence="2">2.7.13.3</ecNumber>
    </recommendedName>
</protein>
<keyword evidence="6 10" id="KW-0418">Kinase</keyword>
<dbReference type="CDD" id="cd00075">
    <property type="entry name" value="HATPase"/>
    <property type="match status" value="1"/>
</dbReference>
<dbReference type="RefSeq" id="WP_317965301.1">
    <property type="nucleotide sequence ID" value="NZ_CP129118.1"/>
</dbReference>
<dbReference type="Gene3D" id="3.30.565.10">
    <property type="entry name" value="Histidine kinase-like ATPase, C-terminal domain"/>
    <property type="match status" value="1"/>
</dbReference>
<evidence type="ECO:0000256" key="5">
    <source>
        <dbReference type="ARBA" id="ARBA00022741"/>
    </source>
</evidence>
<dbReference type="Pfam" id="PF02518">
    <property type="entry name" value="HATPase_c"/>
    <property type="match status" value="1"/>
</dbReference>
<dbReference type="Gene3D" id="3.30.450.20">
    <property type="entry name" value="PAS domain"/>
    <property type="match status" value="1"/>
</dbReference>
<evidence type="ECO:0000256" key="3">
    <source>
        <dbReference type="ARBA" id="ARBA00022553"/>
    </source>
</evidence>
<dbReference type="InterPro" id="IPR003594">
    <property type="entry name" value="HATPase_dom"/>
</dbReference>
<dbReference type="SUPFAM" id="SSF55874">
    <property type="entry name" value="ATPase domain of HSP90 chaperone/DNA topoisomerase II/histidine kinase"/>
    <property type="match status" value="1"/>
</dbReference>
<dbReference type="Proteomes" id="UP001303902">
    <property type="component" value="Chromosome"/>
</dbReference>
<dbReference type="EMBL" id="CP129118">
    <property type="protein sequence ID" value="WOV86281.1"/>
    <property type="molecule type" value="Genomic_DNA"/>
</dbReference>
<dbReference type="CDD" id="cd00082">
    <property type="entry name" value="HisKA"/>
    <property type="match status" value="1"/>
</dbReference>
<organism evidence="10 11">
    <name type="scientific">Sporosarcina oncorhynchi</name>
    <dbReference type="NCBI Taxonomy" id="3056444"/>
    <lineage>
        <taxon>Bacteria</taxon>
        <taxon>Bacillati</taxon>
        <taxon>Bacillota</taxon>
        <taxon>Bacilli</taxon>
        <taxon>Bacillales</taxon>
        <taxon>Caryophanaceae</taxon>
        <taxon>Sporosarcina</taxon>
    </lineage>
</organism>
<dbReference type="InterPro" id="IPR035965">
    <property type="entry name" value="PAS-like_dom_sf"/>
</dbReference>
<keyword evidence="8" id="KW-0902">Two-component regulatory system</keyword>
<dbReference type="SMART" id="SM00387">
    <property type="entry name" value="HATPase_c"/>
    <property type="match status" value="1"/>
</dbReference>
<dbReference type="PROSITE" id="PS50109">
    <property type="entry name" value="HIS_KIN"/>
    <property type="match status" value="1"/>
</dbReference>
<dbReference type="SUPFAM" id="SSF47384">
    <property type="entry name" value="Homodimeric domain of signal transducing histidine kinase"/>
    <property type="match status" value="1"/>
</dbReference>
<evidence type="ECO:0000313" key="10">
    <source>
        <dbReference type="EMBL" id="WOV86281.1"/>
    </source>
</evidence>
<sequence length="473" mass="53221">MNDRGIIMNSFSFLIDDCLKPSLIVDIDGEILHENESFKYLSGKQNSKNIIDRLDKKSADAWRSFVAKAMLSKEPVTESFPVSIQLDMLHNGYLNLFAPVGSQIVITKFTFDAILNILPFKKYIKAFNQSSNPMVIVDGNGIIRDLNIGYARFFKVKKADYIGANVSEMINGIGEFNSVGFWDMIKTKGFFESFKSIQHSAEDIRHYHITTYYDEETTMFFLELEDLTEKENLQLQLAHSGSLSAVGQIAASIAHEIRNPITTLKGFTQLLKATAKDDSLRYISVIEDEIDRMESILNEMLLLSKPAIRKKTIFSLERLICDMIALFHPKAMMDEIEIYKRITTEKDALLYGDSDKFKQVLLNLFKNALESMTKGGKLSIELIEKGGDIILSIADTGKGMTRHQVSQVFMPFFSSKAGGTGLGLPFVLKTVEEHGGTIAVESQIEKGTKFILTFPKMLQGKTNEISDTRPIFS</sequence>
<dbReference type="PANTHER" id="PTHR43065">
    <property type="entry name" value="SENSOR HISTIDINE KINASE"/>
    <property type="match status" value="1"/>
</dbReference>
<evidence type="ECO:0000256" key="6">
    <source>
        <dbReference type="ARBA" id="ARBA00022777"/>
    </source>
</evidence>
<dbReference type="InterPro" id="IPR004358">
    <property type="entry name" value="Sig_transdc_His_kin-like_C"/>
</dbReference>
<dbReference type="GO" id="GO:0016301">
    <property type="term" value="F:kinase activity"/>
    <property type="evidence" value="ECO:0007669"/>
    <property type="project" value="UniProtKB-KW"/>
</dbReference>
<keyword evidence="7" id="KW-0067">ATP-binding</keyword>
<dbReference type="Pfam" id="PF00512">
    <property type="entry name" value="HisKA"/>
    <property type="match status" value="1"/>
</dbReference>
<dbReference type="SUPFAM" id="SSF55785">
    <property type="entry name" value="PYP-like sensor domain (PAS domain)"/>
    <property type="match status" value="1"/>
</dbReference>
<comment type="catalytic activity">
    <reaction evidence="1">
        <text>ATP + protein L-histidine = ADP + protein N-phospho-L-histidine.</text>
        <dbReference type="EC" id="2.7.13.3"/>
    </reaction>
</comment>
<evidence type="ECO:0000259" key="9">
    <source>
        <dbReference type="PROSITE" id="PS50109"/>
    </source>
</evidence>
<evidence type="ECO:0000313" key="11">
    <source>
        <dbReference type="Proteomes" id="UP001303902"/>
    </source>
</evidence>